<gene>
    <name evidence="2" type="ORF">GPUH_LOCUS19786</name>
</gene>
<sequence>MKSAQQLTEESSLPPSSLSSSSSQLALSSMWSEDACVVVLSHALSIAAPAPVRSHVTSLINAAYNCTDRCGTECENGGSVNANCKCVCGYGFEEAECDNFCSTYPETRTGAIFCQWLIRAPAGQTIEFYLKDLDLDADNVPPDQPCNDIFYIWGTKSIVNP</sequence>
<evidence type="ECO:0000313" key="4">
    <source>
        <dbReference type="WBParaSite" id="GPUH_0001981201-mRNA-1"/>
    </source>
</evidence>
<dbReference type="Proteomes" id="UP000271098">
    <property type="component" value="Unassembled WGS sequence"/>
</dbReference>
<dbReference type="OrthoDB" id="5808781at2759"/>
<dbReference type="EMBL" id="UYRT01089150">
    <property type="protein sequence ID" value="VDN34584.1"/>
    <property type="molecule type" value="Genomic_DNA"/>
</dbReference>
<name>A0A183EFP6_9BILA</name>
<feature type="region of interest" description="Disordered" evidence="1">
    <location>
        <begin position="1"/>
        <end position="20"/>
    </location>
</feature>
<dbReference type="SUPFAM" id="SSF49854">
    <property type="entry name" value="Spermadhesin, CUB domain"/>
    <property type="match status" value="1"/>
</dbReference>
<feature type="compositionally biased region" description="Polar residues" evidence="1">
    <location>
        <begin position="1"/>
        <end position="10"/>
    </location>
</feature>
<dbReference type="WBParaSite" id="GPUH_0001981201-mRNA-1">
    <property type="protein sequence ID" value="GPUH_0001981201-mRNA-1"/>
    <property type="gene ID" value="GPUH_0001981201"/>
</dbReference>
<feature type="compositionally biased region" description="Low complexity" evidence="1">
    <location>
        <begin position="11"/>
        <end position="20"/>
    </location>
</feature>
<evidence type="ECO:0000313" key="3">
    <source>
        <dbReference type="Proteomes" id="UP000271098"/>
    </source>
</evidence>
<proteinExistence type="predicted"/>
<dbReference type="Gene3D" id="2.60.120.290">
    <property type="entry name" value="Spermadhesin, CUB domain"/>
    <property type="match status" value="1"/>
</dbReference>
<keyword evidence="3" id="KW-1185">Reference proteome</keyword>
<evidence type="ECO:0000313" key="2">
    <source>
        <dbReference type="EMBL" id="VDN34584.1"/>
    </source>
</evidence>
<organism evidence="4">
    <name type="scientific">Gongylonema pulchrum</name>
    <dbReference type="NCBI Taxonomy" id="637853"/>
    <lineage>
        <taxon>Eukaryota</taxon>
        <taxon>Metazoa</taxon>
        <taxon>Ecdysozoa</taxon>
        <taxon>Nematoda</taxon>
        <taxon>Chromadorea</taxon>
        <taxon>Rhabditida</taxon>
        <taxon>Spirurina</taxon>
        <taxon>Spiruromorpha</taxon>
        <taxon>Spiruroidea</taxon>
        <taxon>Gongylonematidae</taxon>
        <taxon>Gongylonema</taxon>
    </lineage>
</organism>
<evidence type="ECO:0000256" key="1">
    <source>
        <dbReference type="SAM" id="MobiDB-lite"/>
    </source>
</evidence>
<reference evidence="2 3" key="2">
    <citation type="submission" date="2018-11" db="EMBL/GenBank/DDBJ databases">
        <authorList>
            <consortium name="Pathogen Informatics"/>
        </authorList>
    </citation>
    <scope>NUCLEOTIDE SEQUENCE [LARGE SCALE GENOMIC DNA]</scope>
</reference>
<dbReference type="InterPro" id="IPR035914">
    <property type="entry name" value="Sperma_CUB_dom_sf"/>
</dbReference>
<reference evidence="4" key="1">
    <citation type="submission" date="2016-06" db="UniProtKB">
        <authorList>
            <consortium name="WormBaseParasite"/>
        </authorList>
    </citation>
    <scope>IDENTIFICATION</scope>
</reference>
<accession>A0A183EFP6</accession>
<protein>
    <submittedName>
        <fullName evidence="4">CUB domain-containing protein</fullName>
    </submittedName>
</protein>
<dbReference type="AlphaFoldDB" id="A0A183EFP6"/>